<dbReference type="InterPro" id="IPR000639">
    <property type="entry name" value="Epox_hydrolase-like"/>
</dbReference>
<keyword evidence="1 3" id="KW-0378">Hydrolase</keyword>
<evidence type="ECO:0000313" key="4">
    <source>
        <dbReference type="Proteomes" id="UP000281431"/>
    </source>
</evidence>
<dbReference type="EMBL" id="REFZ01000008">
    <property type="protein sequence ID" value="RQG99645.1"/>
    <property type="molecule type" value="Genomic_DNA"/>
</dbReference>
<evidence type="ECO:0000259" key="2">
    <source>
        <dbReference type="Pfam" id="PF00561"/>
    </source>
</evidence>
<dbReference type="InterPro" id="IPR029058">
    <property type="entry name" value="AB_hydrolase_fold"/>
</dbReference>
<dbReference type="InterPro" id="IPR000073">
    <property type="entry name" value="AB_hydrolase_1"/>
</dbReference>
<reference evidence="3 4" key="1">
    <citation type="submission" date="2018-10" db="EMBL/GenBank/DDBJ databases">
        <title>Natrarchaeobius chitinivorans gen. nov., sp. nov., and Natrarchaeobius haloalkaliphilus sp. nov., alkaliphilic, chitin-utilizing haloarchaea from hypersaline alkaline lakes.</title>
        <authorList>
            <person name="Sorokin D.Y."/>
            <person name="Elcheninov A.G."/>
            <person name="Kostrikina N.A."/>
            <person name="Bale N.J."/>
            <person name="Sinninghe Damste J.S."/>
            <person name="Khijniak T.V."/>
            <person name="Kublanov I.V."/>
            <person name="Toshchakov S.V."/>
        </authorList>
    </citation>
    <scope>NUCLEOTIDE SEQUENCE [LARGE SCALE GENOMIC DNA]</scope>
    <source>
        <strain evidence="3 4">AArcht7</strain>
    </source>
</reference>
<organism evidence="3 4">
    <name type="scientific">Natrarchaeobius chitinivorans</name>
    <dbReference type="NCBI Taxonomy" id="1679083"/>
    <lineage>
        <taxon>Archaea</taxon>
        <taxon>Methanobacteriati</taxon>
        <taxon>Methanobacteriota</taxon>
        <taxon>Stenosarchaea group</taxon>
        <taxon>Halobacteria</taxon>
        <taxon>Halobacteriales</taxon>
        <taxon>Natrialbaceae</taxon>
        <taxon>Natrarchaeobius</taxon>
    </lineage>
</organism>
<dbReference type="PANTHER" id="PTHR43798:SF31">
    <property type="entry name" value="AB HYDROLASE SUPERFAMILY PROTEIN YCLE"/>
    <property type="match status" value="1"/>
</dbReference>
<dbReference type="Proteomes" id="UP000281431">
    <property type="component" value="Unassembled WGS sequence"/>
</dbReference>
<sequence>MTALALEDAHLWYETAGEGRSLVFVHGGWLDGTAWQPQVERFAREYRVVTLDVRGHGRTGATDRGRYSIELFTDDLEALCAHLGLERPILCGLSLGSMVVQEFCARHPDRAAGAILAGALRSMPPVDLPPGAKPFLSPTPALSASLSVAGPRATFRSLLGAVRATTGRRWLSVDPSVRASAMNAVGDVPRSEFRKVFDALYRYDPPALDGVTTPTLVIHGDHETPLVDSQGAEIARAVDDGRRLVLENAGHLVNQDRPGAFNDASATFLESLPP</sequence>
<name>A0A3N6PL75_NATCH</name>
<feature type="domain" description="AB hydrolase-1" evidence="2">
    <location>
        <begin position="22"/>
        <end position="255"/>
    </location>
</feature>
<dbReference type="Pfam" id="PF00561">
    <property type="entry name" value="Abhydrolase_1"/>
    <property type="match status" value="1"/>
</dbReference>
<evidence type="ECO:0000256" key="1">
    <source>
        <dbReference type="ARBA" id="ARBA00022801"/>
    </source>
</evidence>
<dbReference type="PANTHER" id="PTHR43798">
    <property type="entry name" value="MONOACYLGLYCEROL LIPASE"/>
    <property type="match status" value="1"/>
</dbReference>
<protein>
    <submittedName>
        <fullName evidence="3">Alpha/beta hydrolase</fullName>
    </submittedName>
</protein>
<gene>
    <name evidence="3" type="ORF">EA472_13375</name>
</gene>
<keyword evidence="4" id="KW-1185">Reference proteome</keyword>
<proteinExistence type="predicted"/>
<dbReference type="GO" id="GO:0016787">
    <property type="term" value="F:hydrolase activity"/>
    <property type="evidence" value="ECO:0007669"/>
    <property type="project" value="UniProtKB-KW"/>
</dbReference>
<accession>A0A3N6PL75</accession>
<dbReference type="OrthoDB" id="7466at2157"/>
<dbReference type="PRINTS" id="PR00111">
    <property type="entry name" value="ABHYDROLASE"/>
</dbReference>
<dbReference type="InterPro" id="IPR050266">
    <property type="entry name" value="AB_hydrolase_sf"/>
</dbReference>
<dbReference type="AlphaFoldDB" id="A0A3N6PL75"/>
<dbReference type="SUPFAM" id="SSF53474">
    <property type="entry name" value="alpha/beta-Hydrolases"/>
    <property type="match status" value="1"/>
</dbReference>
<dbReference type="PRINTS" id="PR00412">
    <property type="entry name" value="EPOXHYDRLASE"/>
</dbReference>
<comment type="caution">
    <text evidence="3">The sequence shown here is derived from an EMBL/GenBank/DDBJ whole genome shotgun (WGS) entry which is preliminary data.</text>
</comment>
<dbReference type="GO" id="GO:0016020">
    <property type="term" value="C:membrane"/>
    <property type="evidence" value="ECO:0007669"/>
    <property type="project" value="TreeGrafter"/>
</dbReference>
<evidence type="ECO:0000313" key="3">
    <source>
        <dbReference type="EMBL" id="RQG99645.1"/>
    </source>
</evidence>
<dbReference type="Gene3D" id="3.40.50.1820">
    <property type="entry name" value="alpha/beta hydrolase"/>
    <property type="match status" value="1"/>
</dbReference>